<sequence length="1137" mass="129084">MNYVPVITGNKTNGIAGTKDNTVTGQAQKEKEPEQEYIMIPICTTDQSISQGPKDREKDTGIKLTEVDENEASDISGKDDEATRSKLERLNQREMQTENTNNTNGINTVRPSVNTTNAFEEHLFERFSPFKNAFSLPPIPNISLMDNTRIFGNAYDDEDVEEEVDMNNVNSSYTVPDTSFTKFHKDHPEDQEPKKVLQALEDPSWVEAMHNELLQFKLLNVWSLFDLPRDKWAIGTKWVFRNKKDKRGIVVKNKARLVAQGHTQKEGIDYDEVFAHVARIEAIRLFMTYASFKDFVVYQMDVKSAFLYGKIGEEVYVCQPPGFKDPHFPNKVYKVKKALYGLHQSPRVWYETLSTYLLDNGFHRGQIDNTFFIRRHKDDILLVQVYVDDIIFGSTKKEMRLQVKQKSDGIFISQDKYVAEILKKSMIGSLMYLIASRPDIMFAVCAYAKFQVTPKTSHLHAVKRIFSDYVGASLDRKSTTGGCQFLGKRLISWQCKKQSLIANSTTEAEYVAAANCCRQVLWIQNQMLDYGFNFKNTKIYIDNESTICIVKNPVFHSKTKNIEIRYHFIRDSYEKKLIQDKHIEFLVFNCGEDYVVNMQLKIDEKTCNIKHKYVCDEAVHKELGDRMERAATTASSLEAEQDSGSGPRCQDTILGDVYAQTRFETTSKQFNDLSISKVNTFGSGEDINVVRHQLVLPVQVPAAEESDGFAEIIDFLKASSVHYALTVNPIIYTSCIEQFWATTKVQMVNGVRQLQALIDKKKMIITESSIRSDLHLEDVEGTDCLPTTTIFEELAKMGYEKPSQKLTFYKAFFSPQWKFLIHTITQSLSAKSTAWNEFSSTMASLIICLATNQKFNLSKYIFDAMRPGKDFSGRITPLFDTMMVQASEEVGEDSDHPTDSNQIPIVDQPSTSSQPKKKQKSRRKQRKEAEVAQDETEHEESVSTPSNDPLPSSEDSMQLNDLMVLCSKLQKQVLDLEKDKSTQAIEISSFKKRVDKLEKGRIFRTTGLKRFNKGRSIEDIDGDVEVTLVNETQDEQNEDLMFDTGVLDDDEVFVDVTTIKKEEQSIKTGEAVTTAGVEDSAAPIIPTTVEAVTTAAVEDSAALTIPTTIEETLAQTLMEIKAAKPKAKEIVFHDLEK</sequence>
<reference evidence="3" key="2">
    <citation type="submission" date="2022-01" db="EMBL/GenBank/DDBJ databases">
        <authorList>
            <person name="Yamashiro T."/>
            <person name="Shiraishi A."/>
            <person name="Satake H."/>
            <person name="Nakayama K."/>
        </authorList>
    </citation>
    <scope>NUCLEOTIDE SEQUENCE</scope>
</reference>
<dbReference type="PANTHER" id="PTHR11439">
    <property type="entry name" value="GAG-POL-RELATED RETROTRANSPOSON"/>
    <property type="match status" value="1"/>
</dbReference>
<evidence type="ECO:0000313" key="3">
    <source>
        <dbReference type="EMBL" id="GJS98882.1"/>
    </source>
</evidence>
<keyword evidence="4" id="KW-1185">Reference proteome</keyword>
<gene>
    <name evidence="3" type="ORF">Tco_0820052</name>
</gene>
<dbReference type="Pfam" id="PF07727">
    <property type="entry name" value="RVT_2"/>
    <property type="match status" value="1"/>
</dbReference>
<dbReference type="SUPFAM" id="SSF56672">
    <property type="entry name" value="DNA/RNA polymerases"/>
    <property type="match status" value="1"/>
</dbReference>
<dbReference type="Proteomes" id="UP001151760">
    <property type="component" value="Unassembled WGS sequence"/>
</dbReference>
<proteinExistence type="predicted"/>
<protein>
    <submittedName>
        <fullName evidence="3">Ribonuclease H-like domain-containing protein</fullName>
    </submittedName>
</protein>
<feature type="domain" description="Reverse transcriptase Ty1/copia-type" evidence="2">
    <location>
        <begin position="220"/>
        <end position="404"/>
    </location>
</feature>
<feature type="region of interest" description="Disordered" evidence="1">
    <location>
        <begin position="44"/>
        <end position="83"/>
    </location>
</feature>
<dbReference type="EMBL" id="BQNB010012077">
    <property type="protein sequence ID" value="GJS98882.1"/>
    <property type="molecule type" value="Genomic_DNA"/>
</dbReference>
<feature type="region of interest" description="Disordered" evidence="1">
    <location>
        <begin position="888"/>
        <end position="955"/>
    </location>
</feature>
<organism evidence="3 4">
    <name type="scientific">Tanacetum coccineum</name>
    <dbReference type="NCBI Taxonomy" id="301880"/>
    <lineage>
        <taxon>Eukaryota</taxon>
        <taxon>Viridiplantae</taxon>
        <taxon>Streptophyta</taxon>
        <taxon>Embryophyta</taxon>
        <taxon>Tracheophyta</taxon>
        <taxon>Spermatophyta</taxon>
        <taxon>Magnoliopsida</taxon>
        <taxon>eudicotyledons</taxon>
        <taxon>Gunneridae</taxon>
        <taxon>Pentapetalae</taxon>
        <taxon>asterids</taxon>
        <taxon>campanulids</taxon>
        <taxon>Asterales</taxon>
        <taxon>Asteraceae</taxon>
        <taxon>Asteroideae</taxon>
        <taxon>Anthemideae</taxon>
        <taxon>Anthemidinae</taxon>
        <taxon>Tanacetum</taxon>
    </lineage>
</organism>
<evidence type="ECO:0000313" key="4">
    <source>
        <dbReference type="Proteomes" id="UP001151760"/>
    </source>
</evidence>
<feature type="compositionally biased region" description="Basic residues" evidence="1">
    <location>
        <begin position="915"/>
        <end position="926"/>
    </location>
</feature>
<feature type="compositionally biased region" description="Polar residues" evidence="1">
    <location>
        <begin position="899"/>
        <end position="911"/>
    </location>
</feature>
<evidence type="ECO:0000256" key="1">
    <source>
        <dbReference type="SAM" id="MobiDB-lite"/>
    </source>
</evidence>
<reference evidence="3" key="1">
    <citation type="journal article" date="2022" name="Int. J. Mol. Sci.">
        <title>Draft Genome of Tanacetum Coccineum: Genomic Comparison of Closely Related Tanacetum-Family Plants.</title>
        <authorList>
            <person name="Yamashiro T."/>
            <person name="Shiraishi A."/>
            <person name="Nakayama K."/>
            <person name="Satake H."/>
        </authorList>
    </citation>
    <scope>NUCLEOTIDE SEQUENCE</scope>
</reference>
<comment type="caution">
    <text evidence="3">The sequence shown here is derived from an EMBL/GenBank/DDBJ whole genome shotgun (WGS) entry which is preliminary data.</text>
</comment>
<dbReference type="PANTHER" id="PTHR11439:SF495">
    <property type="entry name" value="REVERSE TRANSCRIPTASE, RNA-DEPENDENT DNA POLYMERASE-RELATED"/>
    <property type="match status" value="1"/>
</dbReference>
<dbReference type="CDD" id="cd09272">
    <property type="entry name" value="RNase_HI_RT_Ty1"/>
    <property type="match status" value="1"/>
</dbReference>
<accession>A0ABQ5A9B6</accession>
<dbReference type="InterPro" id="IPR013103">
    <property type="entry name" value="RVT_2"/>
</dbReference>
<name>A0ABQ5A9B6_9ASTR</name>
<feature type="compositionally biased region" description="Polar residues" evidence="1">
    <location>
        <begin position="942"/>
        <end position="955"/>
    </location>
</feature>
<dbReference type="InterPro" id="IPR043502">
    <property type="entry name" value="DNA/RNA_pol_sf"/>
</dbReference>
<evidence type="ECO:0000259" key="2">
    <source>
        <dbReference type="Pfam" id="PF07727"/>
    </source>
</evidence>